<dbReference type="PANTHER" id="PTHR38790">
    <property type="entry name" value="2EXR DOMAIN-CONTAINING PROTEIN-RELATED"/>
    <property type="match status" value="1"/>
</dbReference>
<feature type="non-terminal residue" evidence="2">
    <location>
        <position position="1"/>
    </location>
</feature>
<accession>A0A6G1GY05</accession>
<dbReference type="Pfam" id="PF24864">
    <property type="entry name" value="DUF7730"/>
    <property type="match status" value="1"/>
</dbReference>
<feature type="domain" description="DUF7730" evidence="1">
    <location>
        <begin position="2"/>
        <end position="194"/>
    </location>
</feature>
<evidence type="ECO:0000313" key="2">
    <source>
        <dbReference type="EMBL" id="KAF1985677.1"/>
    </source>
</evidence>
<dbReference type="InterPro" id="IPR056632">
    <property type="entry name" value="DUF7730"/>
</dbReference>
<dbReference type="AlphaFoldDB" id="A0A6G1GY05"/>
<proteinExistence type="predicted"/>
<name>A0A6G1GY05_9PEZI</name>
<evidence type="ECO:0000313" key="3">
    <source>
        <dbReference type="Proteomes" id="UP000800041"/>
    </source>
</evidence>
<dbReference type="EMBL" id="ML977161">
    <property type="protein sequence ID" value="KAF1985677.1"/>
    <property type="molecule type" value="Genomic_DNA"/>
</dbReference>
<dbReference type="OrthoDB" id="4757095at2759"/>
<gene>
    <name evidence="2" type="ORF">K402DRAFT_334190</name>
</gene>
<sequence length="257" mass="30013">DQSTSLIFSKLPLELREMIYTHVFGGSAYHMSSNSTLGRINAFKCKYPDPQSDLKIHKHGICHAHDNRRNPDLVPILLACRRIYSEAVPLLYSTATFNFTQEFCLARWARMMLPQQRLRDVKRLVFYCHVENHRGKHPDAVRDWKMLWGFLGRDLGLRWLCVDFAVDNNLANEIKGEKEEDAGWLEPMMKVVKEMSEERKVKIEILIRSIDVDLGEIWEDTDGADTGETKAEKEAERIRRACRRAHERIRDCLVRND</sequence>
<keyword evidence="3" id="KW-1185">Reference proteome</keyword>
<organism evidence="2 3">
    <name type="scientific">Aulographum hederae CBS 113979</name>
    <dbReference type="NCBI Taxonomy" id="1176131"/>
    <lineage>
        <taxon>Eukaryota</taxon>
        <taxon>Fungi</taxon>
        <taxon>Dikarya</taxon>
        <taxon>Ascomycota</taxon>
        <taxon>Pezizomycotina</taxon>
        <taxon>Dothideomycetes</taxon>
        <taxon>Pleosporomycetidae</taxon>
        <taxon>Aulographales</taxon>
        <taxon>Aulographaceae</taxon>
    </lineage>
</organism>
<protein>
    <recommendedName>
        <fullName evidence="1">DUF7730 domain-containing protein</fullName>
    </recommendedName>
</protein>
<reference evidence="2" key="1">
    <citation type="journal article" date="2020" name="Stud. Mycol.">
        <title>101 Dothideomycetes genomes: a test case for predicting lifestyles and emergence of pathogens.</title>
        <authorList>
            <person name="Haridas S."/>
            <person name="Albert R."/>
            <person name="Binder M."/>
            <person name="Bloem J."/>
            <person name="Labutti K."/>
            <person name="Salamov A."/>
            <person name="Andreopoulos B."/>
            <person name="Baker S."/>
            <person name="Barry K."/>
            <person name="Bills G."/>
            <person name="Bluhm B."/>
            <person name="Cannon C."/>
            <person name="Castanera R."/>
            <person name="Culley D."/>
            <person name="Daum C."/>
            <person name="Ezra D."/>
            <person name="Gonzalez J."/>
            <person name="Henrissat B."/>
            <person name="Kuo A."/>
            <person name="Liang C."/>
            <person name="Lipzen A."/>
            <person name="Lutzoni F."/>
            <person name="Magnuson J."/>
            <person name="Mondo S."/>
            <person name="Nolan M."/>
            <person name="Ohm R."/>
            <person name="Pangilinan J."/>
            <person name="Park H.-J."/>
            <person name="Ramirez L."/>
            <person name="Alfaro M."/>
            <person name="Sun H."/>
            <person name="Tritt A."/>
            <person name="Yoshinaga Y."/>
            <person name="Zwiers L.-H."/>
            <person name="Turgeon B."/>
            <person name="Goodwin S."/>
            <person name="Spatafora J."/>
            <person name="Crous P."/>
            <person name="Grigoriev I."/>
        </authorList>
    </citation>
    <scope>NUCLEOTIDE SEQUENCE</scope>
    <source>
        <strain evidence="2">CBS 113979</strain>
    </source>
</reference>
<evidence type="ECO:0000259" key="1">
    <source>
        <dbReference type="Pfam" id="PF24864"/>
    </source>
</evidence>
<dbReference type="Proteomes" id="UP000800041">
    <property type="component" value="Unassembled WGS sequence"/>
</dbReference>